<feature type="chain" id="PRO_5028927751" description="BON domain-containing protein" evidence="1">
    <location>
        <begin position="25"/>
        <end position="114"/>
    </location>
</feature>
<feature type="domain" description="BON" evidence="2">
    <location>
        <begin position="47"/>
        <end position="113"/>
    </location>
</feature>
<dbReference type="Pfam" id="PF04972">
    <property type="entry name" value="BON"/>
    <property type="match status" value="1"/>
</dbReference>
<dbReference type="InterPro" id="IPR051686">
    <property type="entry name" value="Lipoprotein_DolP"/>
</dbReference>
<proteinExistence type="predicted"/>
<keyword evidence="4" id="KW-1185">Reference proteome</keyword>
<evidence type="ECO:0000313" key="3">
    <source>
        <dbReference type="EMBL" id="CAB0150152.1"/>
    </source>
</evidence>
<evidence type="ECO:0000259" key="2">
    <source>
        <dbReference type="PROSITE" id="PS50914"/>
    </source>
</evidence>
<accession>A0A6S6WKB7</accession>
<gene>
    <name evidence="3" type="ORF">PSI9734_00719</name>
</gene>
<feature type="signal peptide" evidence="1">
    <location>
        <begin position="1"/>
        <end position="24"/>
    </location>
</feature>
<protein>
    <recommendedName>
        <fullName evidence="2">BON domain-containing protein</fullName>
    </recommendedName>
</protein>
<dbReference type="PROSITE" id="PS50914">
    <property type="entry name" value="BON"/>
    <property type="match status" value="1"/>
</dbReference>
<reference evidence="3 4" key="1">
    <citation type="submission" date="2020-02" db="EMBL/GenBank/DDBJ databases">
        <authorList>
            <person name="Rodrigo-Torres L."/>
            <person name="Arahal R. D."/>
            <person name="Lucena T."/>
        </authorList>
    </citation>
    <scope>NUCLEOTIDE SEQUENCE [LARGE SCALE GENOMIC DNA]</scope>
    <source>
        <strain evidence="3 4">CECT 9734</strain>
    </source>
</reference>
<evidence type="ECO:0000256" key="1">
    <source>
        <dbReference type="SAM" id="SignalP"/>
    </source>
</evidence>
<name>A0A6S6WKB7_9GAMM</name>
<evidence type="ECO:0000313" key="4">
    <source>
        <dbReference type="Proteomes" id="UP000481517"/>
    </source>
</evidence>
<dbReference type="AlphaFoldDB" id="A0A6S6WKB7"/>
<organism evidence="3 4">
    <name type="scientific">Pseudidiomarina piscicola</name>
    <dbReference type="NCBI Taxonomy" id="2614830"/>
    <lineage>
        <taxon>Bacteria</taxon>
        <taxon>Pseudomonadati</taxon>
        <taxon>Pseudomonadota</taxon>
        <taxon>Gammaproteobacteria</taxon>
        <taxon>Alteromonadales</taxon>
        <taxon>Idiomarinaceae</taxon>
        <taxon>Pseudidiomarina</taxon>
    </lineage>
</organism>
<dbReference type="EMBL" id="CADCXY010000001">
    <property type="protein sequence ID" value="CAB0150152.1"/>
    <property type="molecule type" value="Genomic_DNA"/>
</dbReference>
<keyword evidence="1" id="KW-0732">Signal</keyword>
<dbReference type="RefSeq" id="WP_173919723.1">
    <property type="nucleotide sequence ID" value="NZ_CADCXY010000001.1"/>
</dbReference>
<sequence>MKLSNVITSTASVLALTFGTVAMATTLQDPQSQGLEQAAEQAGDHVSDSAIKANVKSALMAKARGMQINVEVTNGAVTLSGQVETQDDVIALERAARDVEGVKSVRNELAVKGE</sequence>
<dbReference type="PANTHER" id="PTHR34606">
    <property type="entry name" value="BON DOMAIN-CONTAINING PROTEIN"/>
    <property type="match status" value="1"/>
</dbReference>
<dbReference type="InterPro" id="IPR007055">
    <property type="entry name" value="BON_dom"/>
</dbReference>
<dbReference type="Gene3D" id="3.30.1340.30">
    <property type="match status" value="1"/>
</dbReference>
<dbReference type="Proteomes" id="UP000481517">
    <property type="component" value="Unassembled WGS sequence"/>
</dbReference>
<dbReference type="PANTHER" id="PTHR34606:SF16">
    <property type="entry name" value="BON DOMAIN-CONTAINING PROTEIN"/>
    <property type="match status" value="1"/>
</dbReference>